<dbReference type="EMBL" id="JAGPXD010000003">
    <property type="protein sequence ID" value="KAH7363256.1"/>
    <property type="molecule type" value="Genomic_DNA"/>
</dbReference>
<comment type="similarity">
    <text evidence="2">Belongs to the glycosyl hydrolase 88 family.</text>
</comment>
<name>A0A8K0TKP0_9PEZI</name>
<evidence type="ECO:0000256" key="1">
    <source>
        <dbReference type="ARBA" id="ARBA00022801"/>
    </source>
</evidence>
<evidence type="ECO:0000256" key="2">
    <source>
        <dbReference type="ARBA" id="ARBA00038358"/>
    </source>
</evidence>
<keyword evidence="1" id="KW-0378">Hydrolase</keyword>
<dbReference type="OrthoDB" id="2317065at2759"/>
<proteinExistence type="inferred from homology"/>
<keyword evidence="4" id="KW-1185">Reference proteome</keyword>
<evidence type="ECO:0000313" key="3">
    <source>
        <dbReference type="EMBL" id="KAH7363256.1"/>
    </source>
</evidence>
<dbReference type="GO" id="GO:0000272">
    <property type="term" value="P:polysaccharide catabolic process"/>
    <property type="evidence" value="ECO:0007669"/>
    <property type="project" value="TreeGrafter"/>
</dbReference>
<dbReference type="InterPro" id="IPR008928">
    <property type="entry name" value="6-hairpin_glycosidase_sf"/>
</dbReference>
<sequence length="508" mass="56314">MGSIGPETHILVAPEALAKHDGSPAFLSYDMPELFADNLTAKLIRTAAKHLRESGLNPVLTRQNPPTKYPHHVPQKGANAGNYEMKPIDFWTCGFFPGSLYALLERIKNHPLSMASTIKKGVSLMALRACLETLARAWSDPIHSEARLTNTHDLGFIMMPHMRRRWEMYHDQTALDTIITAACSLYTRFDARPAAIRSWDEMVWTKHEASHVTGMEENFIVIIDSMCNLELLYYAAAQSGQAHLARAATIHARTLLQSHLRLESKGHRLKGYSGALYSTHHMVVFDTQTGTIKQKRTCQGYSDSSTWSRGQAWAILGFAQTYLWTGCAEFLDAACGLAQYFLHRMETSPPEVEVDLAVPEDTDLGGCKRAGRYVPVWDFDAPLPDDGVPIRDTSAATCAANGMLAIAEAFQRCGRYEVAAEYIEYGKLIIGDTLALSLAAETARVVFDEAGGLVGVDVVQGQRFDGILKNATVANNELGYQKLYDHGLVYADYYLLEFGNRLLRMGLA</sequence>
<dbReference type="InterPro" id="IPR012341">
    <property type="entry name" value="6hp_glycosidase-like_sf"/>
</dbReference>
<dbReference type="PANTHER" id="PTHR36845:SF1">
    <property type="entry name" value="HYDROLASE, PUTATIVE (AFU_ORTHOLOGUE AFUA_7G05090)-RELATED"/>
    <property type="match status" value="1"/>
</dbReference>
<reference evidence="3" key="1">
    <citation type="journal article" date="2021" name="Nat. Commun.">
        <title>Genetic determinants of endophytism in the Arabidopsis root mycobiome.</title>
        <authorList>
            <person name="Mesny F."/>
            <person name="Miyauchi S."/>
            <person name="Thiergart T."/>
            <person name="Pickel B."/>
            <person name="Atanasova L."/>
            <person name="Karlsson M."/>
            <person name="Huettel B."/>
            <person name="Barry K.W."/>
            <person name="Haridas S."/>
            <person name="Chen C."/>
            <person name="Bauer D."/>
            <person name="Andreopoulos W."/>
            <person name="Pangilinan J."/>
            <person name="LaButti K."/>
            <person name="Riley R."/>
            <person name="Lipzen A."/>
            <person name="Clum A."/>
            <person name="Drula E."/>
            <person name="Henrissat B."/>
            <person name="Kohler A."/>
            <person name="Grigoriev I.V."/>
            <person name="Martin F.M."/>
            <person name="Hacquard S."/>
        </authorList>
    </citation>
    <scope>NUCLEOTIDE SEQUENCE</scope>
    <source>
        <strain evidence="3">MPI-CAGE-AT-0016</strain>
    </source>
</reference>
<dbReference type="PANTHER" id="PTHR36845">
    <property type="entry name" value="HYDROLASE, PUTATIVE (AFU_ORTHOLOGUE AFUA_7G05090)-RELATED"/>
    <property type="match status" value="1"/>
</dbReference>
<organism evidence="3 4">
    <name type="scientific">Plectosphaerella cucumerina</name>
    <dbReference type="NCBI Taxonomy" id="40658"/>
    <lineage>
        <taxon>Eukaryota</taxon>
        <taxon>Fungi</taxon>
        <taxon>Dikarya</taxon>
        <taxon>Ascomycota</taxon>
        <taxon>Pezizomycotina</taxon>
        <taxon>Sordariomycetes</taxon>
        <taxon>Hypocreomycetidae</taxon>
        <taxon>Glomerellales</taxon>
        <taxon>Plectosphaerellaceae</taxon>
        <taxon>Plectosphaerella</taxon>
    </lineage>
</organism>
<protein>
    <submittedName>
        <fullName evidence="3">Six-hairpin glycosidase-like protein</fullName>
    </submittedName>
</protein>
<gene>
    <name evidence="3" type="ORF">B0T11DRAFT_311333</name>
</gene>
<dbReference type="AlphaFoldDB" id="A0A8K0TKP0"/>
<keyword evidence="3" id="KW-0326">Glycosidase</keyword>
<accession>A0A8K0TKP0</accession>
<dbReference type="Proteomes" id="UP000813385">
    <property type="component" value="Unassembled WGS sequence"/>
</dbReference>
<evidence type="ECO:0000313" key="4">
    <source>
        <dbReference type="Proteomes" id="UP000813385"/>
    </source>
</evidence>
<dbReference type="SUPFAM" id="SSF48208">
    <property type="entry name" value="Six-hairpin glycosidases"/>
    <property type="match status" value="1"/>
</dbReference>
<dbReference type="Gene3D" id="1.50.10.10">
    <property type="match status" value="1"/>
</dbReference>
<dbReference type="GO" id="GO:0052757">
    <property type="term" value="F:chondroitin hydrolase activity"/>
    <property type="evidence" value="ECO:0007669"/>
    <property type="project" value="TreeGrafter"/>
</dbReference>
<comment type="caution">
    <text evidence="3">The sequence shown here is derived from an EMBL/GenBank/DDBJ whole genome shotgun (WGS) entry which is preliminary data.</text>
</comment>
<dbReference type="InterPro" id="IPR052369">
    <property type="entry name" value="UG_Glycosaminoglycan_Hydrolase"/>
</dbReference>